<sequence>MDGSLRGEGTKGGIFPDARLSLILTILILKCCLRKLLRHAFTDCYAFDIIAAIQSGNPSSLA</sequence>
<gene>
    <name evidence="1" type="ORF">DZC75_12420</name>
</gene>
<dbReference type="RefSeq" id="WP_029613328.1">
    <property type="nucleotide sequence ID" value="NZ_CP009747.1"/>
</dbReference>
<dbReference type="AlphaFoldDB" id="A0AAI8KC26"/>
<dbReference type="Proteomes" id="UP000258127">
    <property type="component" value="Chromosome"/>
</dbReference>
<keyword evidence="2" id="KW-1185">Reference proteome</keyword>
<organism evidence="1 2">
    <name type="scientific">Pseudomonas parafulva</name>
    <dbReference type="NCBI Taxonomy" id="157782"/>
    <lineage>
        <taxon>Bacteria</taxon>
        <taxon>Pseudomonadati</taxon>
        <taxon>Pseudomonadota</taxon>
        <taxon>Gammaproteobacteria</taxon>
        <taxon>Pseudomonadales</taxon>
        <taxon>Pseudomonadaceae</taxon>
        <taxon>Pseudomonas</taxon>
    </lineage>
</organism>
<evidence type="ECO:0000313" key="1">
    <source>
        <dbReference type="EMBL" id="AXO88760.1"/>
    </source>
</evidence>
<protein>
    <submittedName>
        <fullName evidence="1">Uncharacterized protein</fullName>
    </submittedName>
</protein>
<name>A0AAI8KC26_9PSED</name>
<dbReference type="EMBL" id="CP031641">
    <property type="protein sequence ID" value="AXO88760.1"/>
    <property type="molecule type" value="Genomic_DNA"/>
</dbReference>
<evidence type="ECO:0000313" key="2">
    <source>
        <dbReference type="Proteomes" id="UP000258127"/>
    </source>
</evidence>
<reference evidence="1 2" key="1">
    <citation type="submission" date="2018-08" db="EMBL/GenBank/DDBJ databases">
        <authorList>
            <person name="Lee Y."/>
            <person name="Kakembo D."/>
        </authorList>
    </citation>
    <scope>NUCLEOTIDE SEQUENCE [LARGE SCALE GENOMIC DNA]</scope>
    <source>
        <strain evidence="1 2">JBCS1880</strain>
    </source>
</reference>
<proteinExistence type="predicted"/>
<dbReference type="KEGG" id="ppv:NJ69_09205"/>
<accession>A0AAI8KC26</accession>